<reference evidence="1" key="1">
    <citation type="submission" date="2016-10" db="EMBL/GenBank/DDBJ databases">
        <authorList>
            <person name="de Groot N.N."/>
        </authorList>
    </citation>
    <scope>NUCLEOTIDE SEQUENCE</scope>
</reference>
<evidence type="ECO:0000313" key="1">
    <source>
        <dbReference type="EMBL" id="SFV71425.1"/>
    </source>
</evidence>
<name>A0A1W1D0C2_9ZZZZ</name>
<sequence>MYEGDGQFVFTNQVDNLHPEIKNYRDNKEAQNYFLNFGVLPNLEFGGRYAYTKNSLSDSMILCDRTVSAKYELPFSYEYIPSIAIGMQDIGGGAPNFRTNYIVGSSELDDFRVSLGYGSGEKRMEGVFGGVEYQPFSWVQLVADYDGEEIHSGVKLSHPVHLFDKDIELGLFAKNSYGYNESHFDIGAMINIPLGIQENKIVKSSINNKSKKLLGKRRVYPQTTKAKPSDSKFYIESLHKRLIAYGFSDIEISDMNNTLYLSYENSAFDWNEMDGLGVVLGVMTEYLYQEKEQFIVTIKKSEIALMSISGSFKEYHKFLNSGNYTEKLLHISSAIEKKDILNMNNNSHKYLPHLTLYPDWSLVDGSEYGNMDYIVSLKPELYTTVAKGTQISARWNIPLSWSNNYEDGEVFSYRRRYPLTPKMDNLLINMAYKPFSSTMFLNSIQAGLFDVDLYGGMYQGLFLTGNSQFKVKIAKFDDKRYEKDRDLQLISYRYYLDNIDTNFKITYGNYFYDDRGTTVEIKRFFGDTSLSLQLSHTEGNNIGRIALSFPLTPRKRVDTSLFQVKGDKFTYNRQKTIVSQGKASYAKSRSAIDIDTNFKLEKFYLNDDRFSDDYIYAHIPRLRSSYLKFYR</sequence>
<dbReference type="EMBL" id="FPHM01000246">
    <property type="protein sequence ID" value="SFV71425.1"/>
    <property type="molecule type" value="Genomic_DNA"/>
</dbReference>
<protein>
    <submittedName>
        <fullName evidence="1">Uncharacterized protein</fullName>
    </submittedName>
</protein>
<gene>
    <name evidence="1" type="ORF">MNB_SV-13-559</name>
</gene>
<dbReference type="InterPro" id="IPR010344">
    <property type="entry name" value="YbjH"/>
</dbReference>
<proteinExistence type="predicted"/>
<organism evidence="1">
    <name type="scientific">hydrothermal vent metagenome</name>
    <dbReference type="NCBI Taxonomy" id="652676"/>
    <lineage>
        <taxon>unclassified sequences</taxon>
        <taxon>metagenomes</taxon>
        <taxon>ecological metagenomes</taxon>
    </lineage>
</organism>
<dbReference type="Pfam" id="PF06082">
    <property type="entry name" value="YjbH"/>
    <property type="match status" value="2"/>
</dbReference>
<dbReference type="AlphaFoldDB" id="A0A1W1D0C2"/>
<accession>A0A1W1D0C2</accession>